<dbReference type="Proteomes" id="UP001180020">
    <property type="component" value="Unassembled WGS sequence"/>
</dbReference>
<evidence type="ECO:0000256" key="1">
    <source>
        <dbReference type="SAM" id="MobiDB-lite"/>
    </source>
</evidence>
<organism evidence="2 3">
    <name type="scientific">Acorus calamus</name>
    <name type="common">Sweet flag</name>
    <dbReference type="NCBI Taxonomy" id="4465"/>
    <lineage>
        <taxon>Eukaryota</taxon>
        <taxon>Viridiplantae</taxon>
        <taxon>Streptophyta</taxon>
        <taxon>Embryophyta</taxon>
        <taxon>Tracheophyta</taxon>
        <taxon>Spermatophyta</taxon>
        <taxon>Magnoliopsida</taxon>
        <taxon>Liliopsida</taxon>
        <taxon>Acoraceae</taxon>
        <taxon>Acorus</taxon>
    </lineage>
</organism>
<protein>
    <submittedName>
        <fullName evidence="2">Uncharacterized protein</fullName>
    </submittedName>
</protein>
<keyword evidence="3" id="KW-1185">Reference proteome</keyword>
<comment type="caution">
    <text evidence="2">The sequence shown here is derived from an EMBL/GenBank/DDBJ whole genome shotgun (WGS) entry which is preliminary data.</text>
</comment>
<sequence length="68" mass="7567">MTGSEEPMNPSLRRGSRRIRPTRALPGVEDEHVHANPRVASLDGVQNQCHSIAFLHKVHQISASIVHH</sequence>
<reference evidence="2" key="1">
    <citation type="journal article" date="2023" name="Nat. Commun.">
        <title>Diploid and tetraploid genomes of Acorus and the evolution of monocots.</title>
        <authorList>
            <person name="Ma L."/>
            <person name="Liu K.W."/>
            <person name="Li Z."/>
            <person name="Hsiao Y.Y."/>
            <person name="Qi Y."/>
            <person name="Fu T."/>
            <person name="Tang G.D."/>
            <person name="Zhang D."/>
            <person name="Sun W.H."/>
            <person name="Liu D.K."/>
            <person name="Li Y."/>
            <person name="Chen G.Z."/>
            <person name="Liu X.D."/>
            <person name="Liao X.Y."/>
            <person name="Jiang Y.T."/>
            <person name="Yu X."/>
            <person name="Hao Y."/>
            <person name="Huang J."/>
            <person name="Zhao X.W."/>
            <person name="Ke S."/>
            <person name="Chen Y.Y."/>
            <person name="Wu W.L."/>
            <person name="Hsu J.L."/>
            <person name="Lin Y.F."/>
            <person name="Huang M.D."/>
            <person name="Li C.Y."/>
            <person name="Huang L."/>
            <person name="Wang Z.W."/>
            <person name="Zhao X."/>
            <person name="Zhong W.Y."/>
            <person name="Peng D.H."/>
            <person name="Ahmad S."/>
            <person name="Lan S."/>
            <person name="Zhang J.S."/>
            <person name="Tsai W.C."/>
            <person name="Van de Peer Y."/>
            <person name="Liu Z.J."/>
        </authorList>
    </citation>
    <scope>NUCLEOTIDE SEQUENCE</scope>
    <source>
        <strain evidence="2">CP</strain>
    </source>
</reference>
<reference evidence="2" key="2">
    <citation type="submission" date="2023-06" db="EMBL/GenBank/DDBJ databases">
        <authorList>
            <person name="Ma L."/>
            <person name="Liu K.-W."/>
            <person name="Li Z."/>
            <person name="Hsiao Y.-Y."/>
            <person name="Qi Y."/>
            <person name="Fu T."/>
            <person name="Tang G."/>
            <person name="Zhang D."/>
            <person name="Sun W.-H."/>
            <person name="Liu D.-K."/>
            <person name="Li Y."/>
            <person name="Chen G.-Z."/>
            <person name="Liu X.-D."/>
            <person name="Liao X.-Y."/>
            <person name="Jiang Y.-T."/>
            <person name="Yu X."/>
            <person name="Hao Y."/>
            <person name="Huang J."/>
            <person name="Zhao X.-W."/>
            <person name="Ke S."/>
            <person name="Chen Y.-Y."/>
            <person name="Wu W.-L."/>
            <person name="Hsu J.-L."/>
            <person name="Lin Y.-F."/>
            <person name="Huang M.-D."/>
            <person name="Li C.-Y."/>
            <person name="Huang L."/>
            <person name="Wang Z.-W."/>
            <person name="Zhao X."/>
            <person name="Zhong W.-Y."/>
            <person name="Peng D.-H."/>
            <person name="Ahmad S."/>
            <person name="Lan S."/>
            <person name="Zhang J.-S."/>
            <person name="Tsai W.-C."/>
            <person name="Van De Peer Y."/>
            <person name="Liu Z.-J."/>
        </authorList>
    </citation>
    <scope>NUCLEOTIDE SEQUENCE</scope>
    <source>
        <strain evidence="2">CP</strain>
        <tissue evidence="2">Leaves</tissue>
    </source>
</reference>
<evidence type="ECO:0000313" key="2">
    <source>
        <dbReference type="EMBL" id="KAK1302367.1"/>
    </source>
</evidence>
<dbReference type="AlphaFoldDB" id="A0AAV9DMA6"/>
<accession>A0AAV9DMA6</accession>
<gene>
    <name evidence="2" type="ORF">QJS10_CPB12g01076</name>
</gene>
<name>A0AAV9DMA6_ACOCL</name>
<feature type="region of interest" description="Disordered" evidence="1">
    <location>
        <begin position="1"/>
        <end position="32"/>
    </location>
</feature>
<proteinExistence type="predicted"/>
<dbReference type="EMBL" id="JAUJYO010000012">
    <property type="protein sequence ID" value="KAK1302367.1"/>
    <property type="molecule type" value="Genomic_DNA"/>
</dbReference>
<evidence type="ECO:0000313" key="3">
    <source>
        <dbReference type="Proteomes" id="UP001180020"/>
    </source>
</evidence>